<gene>
    <name evidence="1" type="ORF">MLD38_023023</name>
</gene>
<sequence>MSRLHAVGSTVVTRGIYTSGRGSSAAGLTAYAAKDPETGETVLESGALVLIDKGICCIGEFDEISDSARSMLLEVMENKLSL</sequence>
<organism evidence="1 2">
    <name type="scientific">Melastoma candidum</name>
    <dbReference type="NCBI Taxonomy" id="119954"/>
    <lineage>
        <taxon>Eukaryota</taxon>
        <taxon>Viridiplantae</taxon>
        <taxon>Streptophyta</taxon>
        <taxon>Embryophyta</taxon>
        <taxon>Tracheophyta</taxon>
        <taxon>Spermatophyta</taxon>
        <taxon>Magnoliopsida</taxon>
        <taxon>eudicotyledons</taxon>
        <taxon>Gunneridae</taxon>
        <taxon>Pentapetalae</taxon>
        <taxon>rosids</taxon>
        <taxon>malvids</taxon>
        <taxon>Myrtales</taxon>
        <taxon>Melastomataceae</taxon>
        <taxon>Melastomatoideae</taxon>
        <taxon>Melastomateae</taxon>
        <taxon>Melastoma</taxon>
    </lineage>
</organism>
<accession>A0ACB9QLS6</accession>
<protein>
    <submittedName>
        <fullName evidence="1">Uncharacterized protein</fullName>
    </submittedName>
</protein>
<evidence type="ECO:0000313" key="2">
    <source>
        <dbReference type="Proteomes" id="UP001057402"/>
    </source>
</evidence>
<comment type="caution">
    <text evidence="1">The sequence shown here is derived from an EMBL/GenBank/DDBJ whole genome shotgun (WGS) entry which is preliminary data.</text>
</comment>
<proteinExistence type="predicted"/>
<dbReference type="EMBL" id="CM042885">
    <property type="protein sequence ID" value="KAI4367266.1"/>
    <property type="molecule type" value="Genomic_DNA"/>
</dbReference>
<name>A0ACB9QLS6_9MYRT</name>
<keyword evidence="2" id="KW-1185">Reference proteome</keyword>
<reference evidence="2" key="1">
    <citation type="journal article" date="2023" name="Front. Plant Sci.">
        <title>Chromosomal-level genome assembly of Melastoma candidum provides insights into trichome evolution.</title>
        <authorList>
            <person name="Zhong Y."/>
            <person name="Wu W."/>
            <person name="Sun C."/>
            <person name="Zou P."/>
            <person name="Liu Y."/>
            <person name="Dai S."/>
            <person name="Zhou R."/>
        </authorList>
    </citation>
    <scope>NUCLEOTIDE SEQUENCE [LARGE SCALE GENOMIC DNA]</scope>
</reference>
<evidence type="ECO:0000313" key="1">
    <source>
        <dbReference type="EMBL" id="KAI4367266.1"/>
    </source>
</evidence>
<dbReference type="Proteomes" id="UP001057402">
    <property type="component" value="Chromosome 6"/>
</dbReference>